<proteinExistence type="predicted"/>
<accession>A0A409YJF2</accession>
<feature type="transmembrane region" description="Helical" evidence="2">
    <location>
        <begin position="701"/>
        <end position="719"/>
    </location>
</feature>
<feature type="transmembrane region" description="Helical" evidence="2">
    <location>
        <begin position="620"/>
        <end position="640"/>
    </location>
</feature>
<feature type="region of interest" description="Disordered" evidence="1">
    <location>
        <begin position="1"/>
        <end position="35"/>
    </location>
</feature>
<keyword evidence="2" id="KW-1133">Transmembrane helix</keyword>
<keyword evidence="2" id="KW-0812">Transmembrane</keyword>
<feature type="transmembrane region" description="Helical" evidence="2">
    <location>
        <begin position="826"/>
        <end position="847"/>
    </location>
</feature>
<organism evidence="3 4">
    <name type="scientific">Panaeolus cyanescens</name>
    <dbReference type="NCBI Taxonomy" id="181874"/>
    <lineage>
        <taxon>Eukaryota</taxon>
        <taxon>Fungi</taxon>
        <taxon>Dikarya</taxon>
        <taxon>Basidiomycota</taxon>
        <taxon>Agaricomycotina</taxon>
        <taxon>Agaricomycetes</taxon>
        <taxon>Agaricomycetidae</taxon>
        <taxon>Agaricales</taxon>
        <taxon>Agaricineae</taxon>
        <taxon>Galeropsidaceae</taxon>
        <taxon>Panaeolus</taxon>
    </lineage>
</organism>
<dbReference type="InParanoid" id="A0A409YJF2"/>
<feature type="transmembrane region" description="Helical" evidence="2">
    <location>
        <begin position="901"/>
        <end position="920"/>
    </location>
</feature>
<feature type="transmembrane region" description="Helical" evidence="2">
    <location>
        <begin position="517"/>
        <end position="538"/>
    </location>
</feature>
<protein>
    <recommendedName>
        <fullName evidence="5">Transmembrane protein</fullName>
    </recommendedName>
</protein>
<dbReference type="OrthoDB" id="3268450at2759"/>
<evidence type="ECO:0000313" key="4">
    <source>
        <dbReference type="Proteomes" id="UP000284842"/>
    </source>
</evidence>
<feature type="transmembrane region" description="Helical" evidence="2">
    <location>
        <begin position="319"/>
        <end position="337"/>
    </location>
</feature>
<reference evidence="3 4" key="1">
    <citation type="journal article" date="2018" name="Evol. Lett.">
        <title>Horizontal gene cluster transfer increased hallucinogenic mushroom diversity.</title>
        <authorList>
            <person name="Reynolds H.T."/>
            <person name="Vijayakumar V."/>
            <person name="Gluck-Thaler E."/>
            <person name="Korotkin H.B."/>
            <person name="Matheny P.B."/>
            <person name="Slot J.C."/>
        </authorList>
    </citation>
    <scope>NUCLEOTIDE SEQUENCE [LARGE SCALE GENOMIC DNA]</scope>
    <source>
        <strain evidence="3 4">2629</strain>
    </source>
</reference>
<dbReference type="Proteomes" id="UP000284842">
    <property type="component" value="Unassembled WGS sequence"/>
</dbReference>
<feature type="transmembrane region" description="Helical" evidence="2">
    <location>
        <begin position="233"/>
        <end position="253"/>
    </location>
</feature>
<feature type="transmembrane region" description="Helical" evidence="2">
    <location>
        <begin position="349"/>
        <end position="367"/>
    </location>
</feature>
<gene>
    <name evidence="3" type="ORF">CVT24_012418</name>
</gene>
<feature type="region of interest" description="Disordered" evidence="1">
    <location>
        <begin position="82"/>
        <end position="109"/>
    </location>
</feature>
<feature type="transmembrane region" description="Helical" evidence="2">
    <location>
        <begin position="440"/>
        <end position="466"/>
    </location>
</feature>
<feature type="compositionally biased region" description="Low complexity" evidence="1">
    <location>
        <begin position="14"/>
        <end position="32"/>
    </location>
</feature>
<evidence type="ECO:0008006" key="5">
    <source>
        <dbReference type="Google" id="ProtNLM"/>
    </source>
</evidence>
<comment type="caution">
    <text evidence="3">The sequence shown here is derived from an EMBL/GenBank/DDBJ whole genome shotgun (WGS) entry which is preliminary data.</text>
</comment>
<keyword evidence="4" id="KW-1185">Reference proteome</keyword>
<evidence type="ECO:0000256" key="2">
    <source>
        <dbReference type="SAM" id="Phobius"/>
    </source>
</evidence>
<dbReference type="EMBL" id="NHTK01001102">
    <property type="protein sequence ID" value="PPR03115.1"/>
    <property type="molecule type" value="Genomic_DNA"/>
</dbReference>
<evidence type="ECO:0000256" key="1">
    <source>
        <dbReference type="SAM" id="MobiDB-lite"/>
    </source>
</evidence>
<feature type="compositionally biased region" description="Polar residues" evidence="1">
    <location>
        <begin position="1"/>
        <end position="12"/>
    </location>
</feature>
<dbReference type="AlphaFoldDB" id="A0A409YJF2"/>
<keyword evidence="2" id="KW-0472">Membrane</keyword>
<evidence type="ECO:0000313" key="3">
    <source>
        <dbReference type="EMBL" id="PPR03115.1"/>
    </source>
</evidence>
<feature type="transmembrane region" description="Helical" evidence="2">
    <location>
        <begin position="932"/>
        <end position="955"/>
    </location>
</feature>
<name>A0A409YJF2_9AGAR</name>
<feature type="transmembrane region" description="Helical" evidence="2">
    <location>
        <begin position="208"/>
        <end position="226"/>
    </location>
</feature>
<feature type="transmembrane region" description="Helical" evidence="2">
    <location>
        <begin position="152"/>
        <end position="175"/>
    </location>
</feature>
<feature type="transmembrane region" description="Helical" evidence="2">
    <location>
        <begin position="595"/>
        <end position="613"/>
    </location>
</feature>
<feature type="transmembrane region" description="Helical" evidence="2">
    <location>
        <begin position="396"/>
        <end position="419"/>
    </location>
</feature>
<feature type="transmembrane region" description="Helical" evidence="2">
    <location>
        <begin position="731"/>
        <end position="749"/>
    </location>
</feature>
<sequence length="978" mass="110505">MNKATHNPNSHHISPASPNKKPGSPSSKSTTTIETLPEYPLPTYQAHPGWPGVPAHTFEPGPTPPMYYPTHNVNSNVYGRSTYPMNNPRNMRPTHPRQNHGYPQASRSSNQYQYQYQYQQQYYYDHNNHGQARQDRNTSGNRDMKLPSGSGLLVRLQGLTLVVTTSLYHLTLMALGDEAISSMSDEREQASPLNATIQTWWYPKLTPYRLLTVLVGVGLGTLKAILVSQGRELASVGLEWVLGTIVVIIFFLLSTYENDLRKDESATMWFFDYDCMNVCWKLVSLIGVEPPSYSTHERRSLILNLQDSSSPGTPMITNYHFLVSGIITVFGMAKAALSYSNMSHGATVLDWIYGVIITTLLYILSLYEKNPNKIFCVLFDRDDSPVVVYVGKEGGVVLFLLALASVPMISVPYLSYTVPQVDARLKADLTDNGPLKDSNLLLGIAFRMMVIETIAIGIYLSLFPLILAGKIMKRYFQSPSGRVMRLWRYMTWRICRVLGLTDLEWRQQIEFLITRRIPTILLFLNSILLRIFILVFAVSSNSYWLLSMRDSPDIDGIIDRIEANTLPQASLRNRAQHDEDREIRKMRWHPKLTPFRVLTLSICMGLGIAKAVLTYRGFEFAPVAVEWILGTVLFLVFYFLGISEQDNLNDDSKSWFYDYDCMNLIWQALRACSIEPPEYSNFEAPFRGLHDSRRVPVITNYRLLVSLIVFASGMLKAVLTYTGQSSGATAVDWISGVVVATILYILGLYESNPTNRFPTLFVQDSSPLAVFVAYEGTILACLILLATLSTLGCWLAWDIAVRLYNRRTEPINLHTTGGIAELFADIMIYSCVAFFGYASTAPFFLVLFFSRRYRNPSGVMYRCVTSLARRCGLAWIFAGSGTRAHSRYEAAAFTLRVANHILLHTFGLVFVAFGCLQLLWLGSHSLGSDTLLGIILLFFSLPTLNMTIYLSTTLLRPFIKLRRLRTWRGQENNLGLIF</sequence>
<feature type="transmembrane region" description="Helical" evidence="2">
    <location>
        <begin position="769"/>
        <end position="797"/>
    </location>
</feature>